<organism evidence="2 3">
    <name type="scientific">Haloplanus litoreus</name>
    <dbReference type="NCBI Taxonomy" id="767515"/>
    <lineage>
        <taxon>Archaea</taxon>
        <taxon>Methanobacteriati</taxon>
        <taxon>Methanobacteriota</taxon>
        <taxon>Stenosarchaea group</taxon>
        <taxon>Halobacteria</taxon>
        <taxon>Halobacteriales</taxon>
        <taxon>Haloferacaceae</taxon>
        <taxon>Haloplanus</taxon>
    </lineage>
</organism>
<dbReference type="PANTHER" id="PTHR43072">
    <property type="entry name" value="N-ACETYLTRANSFERASE"/>
    <property type="match status" value="1"/>
</dbReference>
<keyword evidence="2" id="KW-0808">Transferase</keyword>
<evidence type="ECO:0000259" key="1">
    <source>
        <dbReference type="PROSITE" id="PS51186"/>
    </source>
</evidence>
<dbReference type="SUPFAM" id="SSF55729">
    <property type="entry name" value="Acyl-CoA N-acyltransferases (Nat)"/>
    <property type="match status" value="1"/>
</dbReference>
<dbReference type="GeneID" id="96953320"/>
<dbReference type="GO" id="GO:0016746">
    <property type="term" value="F:acyltransferase activity"/>
    <property type="evidence" value="ECO:0007669"/>
    <property type="project" value="UniProtKB-KW"/>
</dbReference>
<dbReference type="Proteomes" id="UP001596434">
    <property type="component" value="Unassembled WGS sequence"/>
</dbReference>
<dbReference type="InterPro" id="IPR016181">
    <property type="entry name" value="Acyl_CoA_acyltransferase"/>
</dbReference>
<protein>
    <submittedName>
        <fullName evidence="2">GNAT family N-acetyltransferase</fullName>
        <ecNumber evidence="2">2.3.-.-</ecNumber>
    </submittedName>
</protein>
<dbReference type="PROSITE" id="PS51186">
    <property type="entry name" value="GNAT"/>
    <property type="match status" value="1"/>
</dbReference>
<evidence type="ECO:0000313" key="2">
    <source>
        <dbReference type="EMBL" id="MFC7254979.1"/>
    </source>
</evidence>
<accession>A0ABD5ZX41</accession>
<gene>
    <name evidence="2" type="ORF">ACFQKE_06685</name>
</gene>
<sequence>MNVRPARVGDHEAIAAFTRETWPDREMEDYLPRTFREWAADESETSHTLVAADDGQAVGVIQGVELSDRESWVQGLRVHPDYRDRGLARRLTDAVLTWARDRNTTVCRNLVFSWNVASLGLARSLGFEPCTEFRWAEVAADADADLDLSVVADPDAGWAFWTESDARHHLRGLTIDPGTAWTLSELRPEDLQRAADADGLFVVSEGGTRGMAFRNRVFETGDDPADRWTEYAVGAWADPAAARTLVDAVARDAARLDADRARLLVPETPRYVTDAAAARADVSGDPDFVLAADLTDSGVGV</sequence>
<dbReference type="AlphaFoldDB" id="A0ABD5ZX41"/>
<keyword evidence="2" id="KW-0012">Acyltransferase</keyword>
<proteinExistence type="predicted"/>
<dbReference type="Gene3D" id="3.40.630.30">
    <property type="match status" value="1"/>
</dbReference>
<dbReference type="Pfam" id="PF00583">
    <property type="entry name" value="Acetyltransf_1"/>
    <property type="match status" value="1"/>
</dbReference>
<reference evidence="2 3" key="1">
    <citation type="journal article" date="2019" name="Int. J. Syst. Evol. Microbiol.">
        <title>The Global Catalogue of Microorganisms (GCM) 10K type strain sequencing project: providing services to taxonomists for standard genome sequencing and annotation.</title>
        <authorList>
            <consortium name="The Broad Institute Genomics Platform"/>
            <consortium name="The Broad Institute Genome Sequencing Center for Infectious Disease"/>
            <person name="Wu L."/>
            <person name="Ma J."/>
        </authorList>
    </citation>
    <scope>NUCLEOTIDE SEQUENCE [LARGE SCALE GENOMIC DNA]</scope>
    <source>
        <strain evidence="2 3">GX21</strain>
    </source>
</reference>
<name>A0ABD5ZX41_9EURY</name>
<keyword evidence="3" id="KW-1185">Reference proteome</keyword>
<dbReference type="RefSeq" id="WP_379703184.1">
    <property type="nucleotide sequence ID" value="NZ_JBHTAT010000001.1"/>
</dbReference>
<dbReference type="InterPro" id="IPR000182">
    <property type="entry name" value="GNAT_dom"/>
</dbReference>
<dbReference type="CDD" id="cd04301">
    <property type="entry name" value="NAT_SF"/>
    <property type="match status" value="1"/>
</dbReference>
<feature type="domain" description="N-acetyltransferase" evidence="1">
    <location>
        <begin position="1"/>
        <end position="147"/>
    </location>
</feature>
<dbReference type="PANTHER" id="PTHR43072:SF60">
    <property type="entry name" value="L-2,4-DIAMINOBUTYRIC ACID ACETYLTRANSFERASE"/>
    <property type="match status" value="1"/>
</dbReference>
<dbReference type="EC" id="2.3.-.-" evidence="2"/>
<evidence type="ECO:0000313" key="3">
    <source>
        <dbReference type="Proteomes" id="UP001596434"/>
    </source>
</evidence>
<comment type="caution">
    <text evidence="2">The sequence shown here is derived from an EMBL/GenBank/DDBJ whole genome shotgun (WGS) entry which is preliminary data.</text>
</comment>
<dbReference type="EMBL" id="JBHTAT010000001">
    <property type="protein sequence ID" value="MFC7254979.1"/>
    <property type="molecule type" value="Genomic_DNA"/>
</dbReference>